<dbReference type="EMBL" id="AP022584">
    <property type="protein sequence ID" value="BBY14379.1"/>
    <property type="molecule type" value="Genomic_DNA"/>
</dbReference>
<evidence type="ECO:0000256" key="7">
    <source>
        <dbReference type="ARBA" id="ARBA00023033"/>
    </source>
</evidence>
<comment type="cofactor">
    <cofactor evidence="1">
        <name>heme</name>
        <dbReference type="ChEBI" id="CHEBI:30413"/>
    </cofactor>
</comment>
<keyword evidence="5" id="KW-0560">Oxidoreductase</keyword>
<evidence type="ECO:0000256" key="5">
    <source>
        <dbReference type="ARBA" id="ARBA00023002"/>
    </source>
</evidence>
<evidence type="ECO:0008006" key="10">
    <source>
        <dbReference type="Google" id="ProtNLM"/>
    </source>
</evidence>
<organism evidence="8 9">
    <name type="scientific">Mycobacterium marseillense</name>
    <dbReference type="NCBI Taxonomy" id="701042"/>
    <lineage>
        <taxon>Bacteria</taxon>
        <taxon>Bacillati</taxon>
        <taxon>Actinomycetota</taxon>
        <taxon>Actinomycetes</taxon>
        <taxon>Mycobacteriales</taxon>
        <taxon>Mycobacteriaceae</taxon>
        <taxon>Mycobacterium</taxon>
        <taxon>Mycobacterium avium complex (MAC)</taxon>
    </lineage>
</organism>
<keyword evidence="6" id="KW-0408">Iron</keyword>
<dbReference type="PANTHER" id="PTHR46696">
    <property type="entry name" value="P450, PUTATIVE (EUROFUNG)-RELATED"/>
    <property type="match status" value="1"/>
</dbReference>
<dbReference type="PRINTS" id="PR00359">
    <property type="entry name" value="BP450"/>
</dbReference>
<evidence type="ECO:0000313" key="9">
    <source>
        <dbReference type="Proteomes" id="UP000466831"/>
    </source>
</evidence>
<reference evidence="8 9" key="1">
    <citation type="journal article" date="2019" name="Emerg. Microbes Infect.">
        <title>Comprehensive subspecies identification of 175 nontuberculous mycobacteria species based on 7547 genomic profiles.</title>
        <authorList>
            <person name="Matsumoto Y."/>
            <person name="Kinjo T."/>
            <person name="Motooka D."/>
            <person name="Nabeya D."/>
            <person name="Jung N."/>
            <person name="Uechi K."/>
            <person name="Horii T."/>
            <person name="Iida T."/>
            <person name="Fujita J."/>
            <person name="Nakamura S."/>
        </authorList>
    </citation>
    <scope>NUCLEOTIDE SEQUENCE [LARGE SCALE GENOMIC DNA]</scope>
    <source>
        <strain evidence="8 9">JCM 17324</strain>
    </source>
</reference>
<keyword evidence="7" id="KW-0503">Monooxygenase</keyword>
<dbReference type="Gene3D" id="1.10.630.10">
    <property type="entry name" value="Cytochrome P450"/>
    <property type="match status" value="1"/>
</dbReference>
<keyword evidence="3" id="KW-0349">Heme</keyword>
<keyword evidence="9" id="KW-1185">Reference proteome</keyword>
<evidence type="ECO:0000256" key="2">
    <source>
        <dbReference type="ARBA" id="ARBA00010617"/>
    </source>
</evidence>
<sequence>MTFRRTAATDIELGGQTILAGEKVVMFYPSGNWDTDAFDRPERLNLARDPNPHVGFGGGGLHFCLGAHVARAAAGHLPRAVSSAAWHPVGRADVSGGQFRARRAQHAVHLLMRCQR</sequence>
<accession>A0ABN6A2T2</accession>
<keyword evidence="4" id="KW-0479">Metal-binding</keyword>
<dbReference type="Proteomes" id="UP000466831">
    <property type="component" value="Chromosome"/>
</dbReference>
<evidence type="ECO:0000313" key="8">
    <source>
        <dbReference type="EMBL" id="BBY14379.1"/>
    </source>
</evidence>
<dbReference type="InterPro" id="IPR002397">
    <property type="entry name" value="Cyt_P450_B"/>
</dbReference>
<protein>
    <recommendedName>
        <fullName evidence="10">Cytochrome P450</fullName>
    </recommendedName>
</protein>
<evidence type="ECO:0000256" key="3">
    <source>
        <dbReference type="ARBA" id="ARBA00022617"/>
    </source>
</evidence>
<gene>
    <name evidence="8" type="ORF">MMARJ_51190</name>
</gene>
<comment type="similarity">
    <text evidence="2">Belongs to the cytochrome P450 family.</text>
</comment>
<dbReference type="InterPro" id="IPR036396">
    <property type="entry name" value="Cyt_P450_sf"/>
</dbReference>
<dbReference type="SUPFAM" id="SSF48264">
    <property type="entry name" value="Cytochrome P450"/>
    <property type="match status" value="1"/>
</dbReference>
<evidence type="ECO:0000256" key="6">
    <source>
        <dbReference type="ARBA" id="ARBA00023004"/>
    </source>
</evidence>
<name>A0ABN6A2T2_9MYCO</name>
<proteinExistence type="inferred from homology"/>
<evidence type="ECO:0000256" key="4">
    <source>
        <dbReference type="ARBA" id="ARBA00022723"/>
    </source>
</evidence>
<dbReference type="PANTHER" id="PTHR46696:SF4">
    <property type="entry name" value="BIOTIN BIOSYNTHESIS CYTOCHROME P450"/>
    <property type="match status" value="1"/>
</dbReference>
<evidence type="ECO:0000256" key="1">
    <source>
        <dbReference type="ARBA" id="ARBA00001971"/>
    </source>
</evidence>